<dbReference type="Gene3D" id="3.60.21.10">
    <property type="match status" value="1"/>
</dbReference>
<dbReference type="PANTHER" id="PTHR10340">
    <property type="entry name" value="SPHINGOMYELIN PHOSPHODIESTERASE"/>
    <property type="match status" value="1"/>
</dbReference>
<dbReference type="InterPro" id="IPR041805">
    <property type="entry name" value="ASMase/PPN1_MPP"/>
</dbReference>
<keyword evidence="1" id="KW-0378">Hydrolase</keyword>
<dbReference type="EMBL" id="ML996128">
    <property type="protein sequence ID" value="KAF2736116.1"/>
    <property type="molecule type" value="Genomic_DNA"/>
</dbReference>
<feature type="domain" description="Calcineurin-like phosphoesterase" evidence="3">
    <location>
        <begin position="225"/>
        <end position="507"/>
    </location>
</feature>
<dbReference type="OrthoDB" id="282973at2759"/>
<evidence type="ECO:0000313" key="4">
    <source>
        <dbReference type="EMBL" id="KAF2736116.1"/>
    </source>
</evidence>
<protein>
    <recommendedName>
        <fullName evidence="3">Calcineurin-like phosphoesterase domain-containing protein</fullName>
    </recommendedName>
</protein>
<evidence type="ECO:0000313" key="5">
    <source>
        <dbReference type="Proteomes" id="UP000799444"/>
    </source>
</evidence>
<keyword evidence="2" id="KW-0325">Glycoprotein</keyword>
<accession>A0A9P4R450</accession>
<keyword evidence="5" id="KW-1185">Reference proteome</keyword>
<dbReference type="AlphaFoldDB" id="A0A9P4R450"/>
<dbReference type="Proteomes" id="UP000799444">
    <property type="component" value="Unassembled WGS sequence"/>
</dbReference>
<dbReference type="SUPFAM" id="SSF56300">
    <property type="entry name" value="Metallo-dependent phosphatases"/>
    <property type="match status" value="1"/>
</dbReference>
<organism evidence="4 5">
    <name type="scientific">Polyplosphaeria fusca</name>
    <dbReference type="NCBI Taxonomy" id="682080"/>
    <lineage>
        <taxon>Eukaryota</taxon>
        <taxon>Fungi</taxon>
        <taxon>Dikarya</taxon>
        <taxon>Ascomycota</taxon>
        <taxon>Pezizomycotina</taxon>
        <taxon>Dothideomycetes</taxon>
        <taxon>Pleosporomycetidae</taxon>
        <taxon>Pleosporales</taxon>
        <taxon>Tetraplosphaeriaceae</taxon>
        <taxon>Polyplosphaeria</taxon>
    </lineage>
</organism>
<comment type="caution">
    <text evidence="4">The sequence shown here is derived from an EMBL/GenBank/DDBJ whole genome shotgun (WGS) entry which is preliminary data.</text>
</comment>
<evidence type="ECO:0000259" key="3">
    <source>
        <dbReference type="Pfam" id="PF00149"/>
    </source>
</evidence>
<name>A0A9P4R450_9PLEO</name>
<evidence type="ECO:0000256" key="1">
    <source>
        <dbReference type="ARBA" id="ARBA00022801"/>
    </source>
</evidence>
<dbReference type="CDD" id="cd00842">
    <property type="entry name" value="MPP_ASMase"/>
    <property type="match status" value="1"/>
</dbReference>
<dbReference type="PANTHER" id="PTHR10340:SF27">
    <property type="entry name" value="ACL091CP"/>
    <property type="match status" value="1"/>
</dbReference>
<dbReference type="Pfam" id="PF00149">
    <property type="entry name" value="Metallophos"/>
    <property type="match status" value="1"/>
</dbReference>
<evidence type="ECO:0000256" key="2">
    <source>
        <dbReference type="ARBA" id="ARBA00023180"/>
    </source>
</evidence>
<proteinExistence type="predicted"/>
<gene>
    <name evidence="4" type="ORF">EJ04DRAFT_562712</name>
</gene>
<dbReference type="InterPro" id="IPR004843">
    <property type="entry name" value="Calcineurin-like_PHP"/>
</dbReference>
<reference evidence="4" key="1">
    <citation type="journal article" date="2020" name="Stud. Mycol.">
        <title>101 Dothideomycetes genomes: a test case for predicting lifestyles and emergence of pathogens.</title>
        <authorList>
            <person name="Haridas S."/>
            <person name="Albert R."/>
            <person name="Binder M."/>
            <person name="Bloem J."/>
            <person name="Labutti K."/>
            <person name="Salamov A."/>
            <person name="Andreopoulos B."/>
            <person name="Baker S."/>
            <person name="Barry K."/>
            <person name="Bills G."/>
            <person name="Bluhm B."/>
            <person name="Cannon C."/>
            <person name="Castanera R."/>
            <person name="Culley D."/>
            <person name="Daum C."/>
            <person name="Ezra D."/>
            <person name="Gonzalez J."/>
            <person name="Henrissat B."/>
            <person name="Kuo A."/>
            <person name="Liang C."/>
            <person name="Lipzen A."/>
            <person name="Lutzoni F."/>
            <person name="Magnuson J."/>
            <person name="Mondo S."/>
            <person name="Nolan M."/>
            <person name="Ohm R."/>
            <person name="Pangilinan J."/>
            <person name="Park H.-J."/>
            <person name="Ramirez L."/>
            <person name="Alfaro M."/>
            <person name="Sun H."/>
            <person name="Tritt A."/>
            <person name="Yoshinaga Y."/>
            <person name="Zwiers L.-H."/>
            <person name="Turgeon B."/>
            <person name="Goodwin S."/>
            <person name="Spatafora J."/>
            <person name="Crous P."/>
            <person name="Grigoriev I."/>
        </authorList>
    </citation>
    <scope>NUCLEOTIDE SEQUENCE</scope>
    <source>
        <strain evidence="4">CBS 125425</strain>
    </source>
</reference>
<sequence length="688" mass="75297">MYYRLSLGFATVITFSSVNVQGAATPEALNKTSTNIIPNGEGPILYYNGTGDVPGYDLVSPDPEPITPLNSASNLEDHFYKDIFAIANSSAFASDNCTQCIAGAQAIHSAALTLPVSNFVNLLIRICEAVPAAQKSINSATCSAEFGSKANASIPYSSGGAGLGAYMAQAFSKMSLATMDMETYCYYRWDVCPRPQSVGIEESLYFDDKPGSANKAPQSSSSTLNVLHLSDWHLDPRYDIGSEANCTNPICCRPYSLNEDFGTTSVNPSLPASRFGAYLCDASPDLVLSSFRDMSNFFDLDSLSFTIFTGDVGSHDHDDQLSRALIEYEERIMFDTFQAWLGSTPVYATLGNHDSIPQAFNTQNDLNPSNGSNAMGWNYELVAGMWHDSGYITEEERQFAATHYAAYAHTAKEGLRVISLNTDLWYQANAFNYWNSTNPDTSGMLTWLAGELAACEKRGQRAWIIGHVLSGYDGSNALINPSSLFYSIVVRFSPSTIAGIFFGHTHQDQLQIFYDYLPNSTYAVDGTTYRNTTMVDYNKPLMVAHIGPSIVPLTNYNAGYQLLQIDAETFEVVNKQVYIANISESLTWTTPVWQIEYDARDVYAMHASNSGSAPWPEHAPLNATFWHAVSEAMLRNQTLVEVYNLYETKSSVMTKECSTQACARQKVCYIRSGSGALGKACGTGAGPS</sequence>
<dbReference type="GO" id="GO:0008081">
    <property type="term" value="F:phosphoric diester hydrolase activity"/>
    <property type="evidence" value="ECO:0007669"/>
    <property type="project" value="TreeGrafter"/>
</dbReference>
<dbReference type="InterPro" id="IPR029052">
    <property type="entry name" value="Metallo-depent_PP-like"/>
</dbReference>